<feature type="compositionally biased region" description="Polar residues" evidence="5">
    <location>
        <begin position="94"/>
        <end position="103"/>
    </location>
</feature>
<evidence type="ECO:0000259" key="7">
    <source>
        <dbReference type="Pfam" id="PF06305"/>
    </source>
</evidence>
<organism evidence="8 9">
    <name type="scientific">Oceanobacillus picturae</name>
    <dbReference type="NCBI Taxonomy" id="171693"/>
    <lineage>
        <taxon>Bacteria</taxon>
        <taxon>Bacillati</taxon>
        <taxon>Bacillota</taxon>
        <taxon>Bacilli</taxon>
        <taxon>Bacillales</taxon>
        <taxon>Bacillaceae</taxon>
        <taxon>Oceanobacillus</taxon>
    </lineage>
</organism>
<evidence type="ECO:0000256" key="6">
    <source>
        <dbReference type="SAM" id="Phobius"/>
    </source>
</evidence>
<protein>
    <submittedName>
        <fullName evidence="8">Integral membrane protein</fullName>
    </submittedName>
</protein>
<comment type="caution">
    <text evidence="8">The sequence shown here is derived from an EMBL/GenBank/DDBJ whole genome shotgun (WGS) entry which is preliminary data.</text>
</comment>
<feature type="transmembrane region" description="Helical" evidence="6">
    <location>
        <begin position="5"/>
        <end position="22"/>
    </location>
</feature>
<keyword evidence="4 6" id="KW-0472">Membrane</keyword>
<dbReference type="Pfam" id="PF06305">
    <property type="entry name" value="LapA_dom"/>
    <property type="match status" value="1"/>
</dbReference>
<dbReference type="STRING" id="171693.BN988_00209"/>
<sequence length="109" mass="12342">MKGQGYVILAIIFVIIVAVFAVTNVDPVEVNYLFWTAESPLILIILFSVLMGGIITAAVGVIRMFRLQRQVRSLQKENETLHTQLRENDLEPSENIQNDTDINQVDEIK</sequence>
<evidence type="ECO:0000313" key="8">
    <source>
        <dbReference type="EMBL" id="CDO01766.1"/>
    </source>
</evidence>
<dbReference type="InterPro" id="IPR010445">
    <property type="entry name" value="LapA_dom"/>
</dbReference>
<evidence type="ECO:0000313" key="9">
    <source>
        <dbReference type="Proteomes" id="UP000028863"/>
    </source>
</evidence>
<proteinExistence type="predicted"/>
<keyword evidence="1" id="KW-1003">Cell membrane</keyword>
<evidence type="ECO:0000256" key="1">
    <source>
        <dbReference type="ARBA" id="ARBA00022475"/>
    </source>
</evidence>
<dbReference type="Proteomes" id="UP000028863">
    <property type="component" value="Unassembled WGS sequence"/>
</dbReference>
<dbReference type="RefSeq" id="WP_036572337.1">
    <property type="nucleotide sequence ID" value="NZ_CABLBW010000001.1"/>
</dbReference>
<reference evidence="8" key="2">
    <citation type="submission" date="2014-03" db="EMBL/GenBank/DDBJ databases">
        <authorList>
            <person name="Urmite Genomes"/>
        </authorList>
    </citation>
    <scope>NUCLEOTIDE SEQUENCE</scope>
    <source>
        <strain evidence="8">S1</strain>
    </source>
</reference>
<dbReference type="PANTHER" id="PTHR41335">
    <property type="entry name" value="MEMBRANE PROTEIN-RELATED"/>
    <property type="match status" value="1"/>
</dbReference>
<name>W9AGF3_9BACI</name>
<feature type="transmembrane region" description="Helical" evidence="6">
    <location>
        <begin position="42"/>
        <end position="65"/>
    </location>
</feature>
<keyword evidence="2 6" id="KW-0812">Transmembrane</keyword>
<reference evidence="8" key="1">
    <citation type="submission" date="2014-03" db="EMBL/GenBank/DDBJ databases">
        <title>Draft genome sequencing of Oceanobacillus picturae strain S1 isolated from human gut.</title>
        <authorList>
            <person name="Croce O."/>
            <person name="Lagier J.C."/>
            <person name="Raoult D."/>
        </authorList>
    </citation>
    <scope>NUCLEOTIDE SEQUENCE [LARGE SCALE GENOMIC DNA]</scope>
    <source>
        <strain evidence="8">S1</strain>
    </source>
</reference>
<evidence type="ECO:0000256" key="4">
    <source>
        <dbReference type="ARBA" id="ARBA00023136"/>
    </source>
</evidence>
<keyword evidence="3 6" id="KW-1133">Transmembrane helix</keyword>
<dbReference type="PANTHER" id="PTHR41335:SF1">
    <property type="entry name" value="MEMBRANE PROTEIN"/>
    <property type="match status" value="1"/>
</dbReference>
<evidence type="ECO:0000256" key="5">
    <source>
        <dbReference type="SAM" id="MobiDB-lite"/>
    </source>
</evidence>
<dbReference type="eggNOG" id="COG5416">
    <property type="taxonomic scope" value="Bacteria"/>
</dbReference>
<accession>W9AGF3</accession>
<keyword evidence="9" id="KW-1185">Reference proteome</keyword>
<evidence type="ECO:0000256" key="2">
    <source>
        <dbReference type="ARBA" id="ARBA00022692"/>
    </source>
</evidence>
<feature type="region of interest" description="Disordered" evidence="5">
    <location>
        <begin position="82"/>
        <end position="109"/>
    </location>
</feature>
<dbReference type="EMBL" id="CCAX010000001">
    <property type="protein sequence ID" value="CDO01766.1"/>
    <property type="molecule type" value="Genomic_DNA"/>
</dbReference>
<evidence type="ECO:0000256" key="3">
    <source>
        <dbReference type="ARBA" id="ARBA00022989"/>
    </source>
</evidence>
<gene>
    <name evidence="8" type="ORF">BN988_00209</name>
</gene>
<feature type="domain" description="Lipopolysaccharide assembly protein A" evidence="7">
    <location>
        <begin position="24"/>
        <end position="85"/>
    </location>
</feature>
<dbReference type="GO" id="GO:0005886">
    <property type="term" value="C:plasma membrane"/>
    <property type="evidence" value="ECO:0007669"/>
    <property type="project" value="InterPro"/>
</dbReference>
<dbReference type="AlphaFoldDB" id="W9AGF3"/>